<feature type="region of interest" description="Disordered" evidence="1">
    <location>
        <begin position="353"/>
        <end position="379"/>
    </location>
</feature>
<dbReference type="AlphaFoldDB" id="A0A2N9EDU0"/>
<protein>
    <recommendedName>
        <fullName evidence="2">F-box associated beta-propeller type 3 domain-containing protein</fullName>
    </recommendedName>
</protein>
<dbReference type="EMBL" id="OIVN01000030">
    <property type="protein sequence ID" value="SPC72895.1"/>
    <property type="molecule type" value="Genomic_DNA"/>
</dbReference>
<dbReference type="Pfam" id="PF08268">
    <property type="entry name" value="FBA_3"/>
    <property type="match status" value="1"/>
</dbReference>
<evidence type="ECO:0000313" key="3">
    <source>
        <dbReference type="EMBL" id="SPC72895.1"/>
    </source>
</evidence>
<accession>A0A2N9EDU0</accession>
<name>A0A2N9EDU0_FAGSY</name>
<feature type="region of interest" description="Disordered" evidence="1">
    <location>
        <begin position="415"/>
        <end position="454"/>
    </location>
</feature>
<dbReference type="InterPro" id="IPR013187">
    <property type="entry name" value="F-box-assoc_dom_typ3"/>
</dbReference>
<evidence type="ECO:0000259" key="2">
    <source>
        <dbReference type="Pfam" id="PF08268"/>
    </source>
</evidence>
<sequence length="454" mass="51721">MLDDTCLTHTFESRFTRPFARVAVGLAYQSRNNDFKILRIVCYNKMSDRIVFYNNESGREQVLPAEAELCSLLAFSRELHFILSFDVDNEIFREIMLPQNYQDATHGHYGRLAVFKGSLAFVAWDEDLGADRDICHIWVMREYGVAESWTKKSIPVDSVSTFFCCTDSGELLIQTVDKGLNSYHPESLNKNRLDIQHPLWLGYTTSHMESLVLLEQDYEAEMEPDTPLSPERNPREPTRTSSDARPLHVKYPSLPSWEVQVTNDSGEGETMIVPRSKHVPYVPWTGGMVEADFVEEFYSLIGSMKNWIWSSFQSSFARQNKLSHENDLLRNRVESQASTIRTLERCLRSFGSREAGGSSDLVPDAVGGVTPSPVDEGNPMNIKLQSKEGSSRHVKRLAPEHPSRRLVREGTSLVTLRSKSGHLPSGEQITLDDDDKEDKQDTRPWIRQSKRGRL</sequence>
<evidence type="ECO:0000256" key="1">
    <source>
        <dbReference type="SAM" id="MobiDB-lite"/>
    </source>
</evidence>
<gene>
    <name evidence="3" type="ORF">FSB_LOCUS777</name>
</gene>
<reference evidence="3" key="1">
    <citation type="submission" date="2018-02" db="EMBL/GenBank/DDBJ databases">
        <authorList>
            <person name="Cohen D.B."/>
            <person name="Kent A.D."/>
        </authorList>
    </citation>
    <scope>NUCLEOTIDE SEQUENCE</scope>
</reference>
<organism evidence="3">
    <name type="scientific">Fagus sylvatica</name>
    <name type="common">Beechnut</name>
    <dbReference type="NCBI Taxonomy" id="28930"/>
    <lineage>
        <taxon>Eukaryota</taxon>
        <taxon>Viridiplantae</taxon>
        <taxon>Streptophyta</taxon>
        <taxon>Embryophyta</taxon>
        <taxon>Tracheophyta</taxon>
        <taxon>Spermatophyta</taxon>
        <taxon>Magnoliopsida</taxon>
        <taxon>eudicotyledons</taxon>
        <taxon>Gunneridae</taxon>
        <taxon>Pentapetalae</taxon>
        <taxon>rosids</taxon>
        <taxon>fabids</taxon>
        <taxon>Fagales</taxon>
        <taxon>Fagaceae</taxon>
        <taxon>Fagus</taxon>
    </lineage>
</organism>
<proteinExistence type="predicted"/>
<feature type="region of interest" description="Disordered" evidence="1">
    <location>
        <begin position="222"/>
        <end position="246"/>
    </location>
</feature>
<feature type="domain" description="F-box associated beta-propeller type 3" evidence="2">
    <location>
        <begin position="78"/>
        <end position="173"/>
    </location>
</feature>